<dbReference type="AlphaFoldDB" id="A0A9X2GYS9"/>
<dbReference type="RefSeq" id="WP_156999935.1">
    <property type="nucleotide sequence ID" value="NZ_BAAANU010000021.1"/>
</dbReference>
<accession>A0A9X2GYS9</accession>
<proteinExistence type="predicted"/>
<dbReference type="OrthoDB" id="5007112at2"/>
<gene>
    <name evidence="1" type="ORF">BJ978_001783</name>
</gene>
<keyword evidence="2" id="KW-1185">Reference proteome</keyword>
<evidence type="ECO:0000313" key="2">
    <source>
        <dbReference type="Proteomes" id="UP001139722"/>
    </source>
</evidence>
<name>A0A9X2GYS9_9MICO</name>
<comment type="caution">
    <text evidence="1">The sequence shown here is derived from an EMBL/GenBank/DDBJ whole genome shotgun (WGS) entry which is preliminary data.</text>
</comment>
<dbReference type="EMBL" id="JAMZDY010000001">
    <property type="protein sequence ID" value="MCP2371107.1"/>
    <property type="molecule type" value="Genomic_DNA"/>
</dbReference>
<organism evidence="1 2">
    <name type="scientific">Agromyces terreus</name>
    <dbReference type="NCBI Taxonomy" id="424795"/>
    <lineage>
        <taxon>Bacteria</taxon>
        <taxon>Bacillati</taxon>
        <taxon>Actinomycetota</taxon>
        <taxon>Actinomycetes</taxon>
        <taxon>Micrococcales</taxon>
        <taxon>Microbacteriaceae</taxon>
        <taxon>Agromyces</taxon>
    </lineage>
</organism>
<sequence length="95" mass="10845">MVSPSEARQLLVAYFAEHPPAISGELYIDPEWHEDADDYLPTWGSREFFVDGDTSYGRWDNSAIFIDKRTGEVRSDLHTPNFDKIRAMTPVAVPE</sequence>
<dbReference type="Proteomes" id="UP001139722">
    <property type="component" value="Unassembled WGS sequence"/>
</dbReference>
<evidence type="ECO:0000313" key="1">
    <source>
        <dbReference type="EMBL" id="MCP2371107.1"/>
    </source>
</evidence>
<protein>
    <submittedName>
        <fullName evidence="1">FMN-binding regulatory protein PaiB</fullName>
    </submittedName>
</protein>
<reference evidence="1" key="1">
    <citation type="submission" date="2022-06" db="EMBL/GenBank/DDBJ databases">
        <title>Sequencing the genomes of 1000 actinobacteria strains.</title>
        <authorList>
            <person name="Klenk H.-P."/>
        </authorList>
    </citation>
    <scope>NUCLEOTIDE SEQUENCE</scope>
    <source>
        <strain evidence="1">DSM 22016</strain>
    </source>
</reference>